<dbReference type="Proteomes" id="UP000326950">
    <property type="component" value="Unassembled WGS sequence"/>
</dbReference>
<dbReference type="EMBL" id="ML738585">
    <property type="protein sequence ID" value="KAE8168658.1"/>
    <property type="molecule type" value="Genomic_DNA"/>
</dbReference>
<dbReference type="OrthoDB" id="422427at2759"/>
<dbReference type="GO" id="GO:0000981">
    <property type="term" value="F:DNA-binding transcription factor activity, RNA polymerase II-specific"/>
    <property type="evidence" value="ECO:0007669"/>
    <property type="project" value="InterPro"/>
</dbReference>
<evidence type="ECO:0000256" key="5">
    <source>
        <dbReference type="ARBA" id="ARBA00023125"/>
    </source>
</evidence>
<proteinExistence type="predicted"/>
<evidence type="ECO:0000259" key="8">
    <source>
        <dbReference type="PROSITE" id="PS50048"/>
    </source>
</evidence>
<protein>
    <submittedName>
        <fullName evidence="9">Fungal-specific transcription factor domain-containing protein</fullName>
    </submittedName>
</protein>
<evidence type="ECO:0000256" key="6">
    <source>
        <dbReference type="ARBA" id="ARBA00023163"/>
    </source>
</evidence>
<dbReference type="GO" id="GO:0008270">
    <property type="term" value="F:zinc ion binding"/>
    <property type="evidence" value="ECO:0007669"/>
    <property type="project" value="InterPro"/>
</dbReference>
<sequence>MQAVNDAPTLHHPPRKRRRIEKACDHCRRLKIKCDGQTPCTHCATYERACTYDVPNRRPKALARYTQDLENRLQAVERLLKATYPGLNLGDTRLGPPLGTSGHLQGTDSTITSDKNPAVGECEVPISNPLESTSPPARKIPQKLTSKATIPLPRKEVTYHLLTHALQDACVLHRFVDEPLFYLGVDYIYETPAKQLIKDHPNILALFYAALALGNFFVNGTQHKLSQSTADMTAGSFYFDWAVNFLNFDECQDLVSLQAICFLVIYLQSSGQLEQCYSYVGVALRSAVALGLHRRRNIVLNPVEHEIGKRVFWVIWRMDIYSSSMLDIPPMLSTEFIDQSLPEPIDVPYSHGYIASCASVDSKLLLAGANAHIELTLIMPKVTRLMKTFKRRITSRTIDLQDLIHHSDMIEIEQQLRTWFQNLPSQLLPGGETTLQVERIRQLLRIAYAYVQMILYEPLARRMPKQAESFVCPQTRDYVMKYASVMRNIVSTGVSIHKTHVVNYSSRCTMISTTYSAILSLIVFILNIPAPSGTKAMIFKEALEGREILEELSSRNKLADQYVQKLNVIFERFQGLQQPLPVSLSKSTVPIIDTETRGLHHPQLSGTGQGNEEPLPSQPIIDAPALQSDFLPANCNLAFGELPYHAPDGYAFDNISATAPTLRPDSLNAGHQTSVLGVPDNTHISPLDYNLIGGQDTEGRSQVVVENPNPLGLSQVLSFDAVFAEYSTLAPSISYQEFGLSRPMSFVGQQSVAPELIPSMVGLPPDMNCMESLFETAEPAVEELWDGTLGLGID</sequence>
<keyword evidence="10" id="KW-1185">Reference proteome</keyword>
<keyword evidence="7" id="KW-0539">Nucleus</keyword>
<dbReference type="InterPro" id="IPR001138">
    <property type="entry name" value="Zn2Cys6_DnaBD"/>
</dbReference>
<dbReference type="InterPro" id="IPR036864">
    <property type="entry name" value="Zn2-C6_fun-type_DNA-bd_sf"/>
</dbReference>
<keyword evidence="5" id="KW-0238">DNA-binding</keyword>
<dbReference type="GO" id="GO:0043565">
    <property type="term" value="F:sequence-specific DNA binding"/>
    <property type="evidence" value="ECO:0007669"/>
    <property type="project" value="TreeGrafter"/>
</dbReference>
<evidence type="ECO:0000256" key="4">
    <source>
        <dbReference type="ARBA" id="ARBA00023015"/>
    </source>
</evidence>
<dbReference type="PANTHER" id="PTHR47540:SF1">
    <property type="entry name" value="ACTIVATOR OF STRESS GENES 1-RELATED"/>
    <property type="match status" value="1"/>
</dbReference>
<evidence type="ECO:0000256" key="7">
    <source>
        <dbReference type="ARBA" id="ARBA00023242"/>
    </source>
</evidence>
<dbReference type="SMART" id="SM00066">
    <property type="entry name" value="GAL4"/>
    <property type="match status" value="1"/>
</dbReference>
<organism evidence="9 10">
    <name type="scientific">Aspergillus tamarii</name>
    <dbReference type="NCBI Taxonomy" id="41984"/>
    <lineage>
        <taxon>Eukaryota</taxon>
        <taxon>Fungi</taxon>
        <taxon>Dikarya</taxon>
        <taxon>Ascomycota</taxon>
        <taxon>Pezizomycotina</taxon>
        <taxon>Eurotiomycetes</taxon>
        <taxon>Eurotiomycetidae</taxon>
        <taxon>Eurotiales</taxon>
        <taxon>Aspergillaceae</taxon>
        <taxon>Aspergillus</taxon>
        <taxon>Aspergillus subgen. Circumdati</taxon>
    </lineage>
</organism>
<dbReference type="InterPro" id="IPR007219">
    <property type="entry name" value="XnlR_reg_dom"/>
</dbReference>
<dbReference type="AlphaFoldDB" id="A0A5N6VCA2"/>
<evidence type="ECO:0000256" key="2">
    <source>
        <dbReference type="ARBA" id="ARBA00022723"/>
    </source>
</evidence>
<gene>
    <name evidence="9" type="ORF">BDV40DRAFT_2507</name>
</gene>
<dbReference type="PROSITE" id="PS50048">
    <property type="entry name" value="ZN2_CY6_FUNGAL_2"/>
    <property type="match status" value="1"/>
</dbReference>
<comment type="subcellular location">
    <subcellularLocation>
        <location evidence="1">Nucleus</location>
    </subcellularLocation>
</comment>
<name>A0A5N6VCA2_ASPTM</name>
<dbReference type="Pfam" id="PF04082">
    <property type="entry name" value="Fungal_trans"/>
    <property type="match status" value="1"/>
</dbReference>
<evidence type="ECO:0000256" key="1">
    <source>
        <dbReference type="ARBA" id="ARBA00004123"/>
    </source>
</evidence>
<keyword evidence="3" id="KW-0862">Zinc</keyword>
<dbReference type="Pfam" id="PF00172">
    <property type="entry name" value="Zn_clus"/>
    <property type="match status" value="1"/>
</dbReference>
<dbReference type="Gene3D" id="4.10.240.10">
    <property type="entry name" value="Zn(2)-C6 fungal-type DNA-binding domain"/>
    <property type="match status" value="1"/>
</dbReference>
<dbReference type="PROSITE" id="PS00463">
    <property type="entry name" value="ZN2_CY6_FUNGAL_1"/>
    <property type="match status" value="1"/>
</dbReference>
<reference evidence="9 10" key="1">
    <citation type="submission" date="2019-04" db="EMBL/GenBank/DDBJ databases">
        <title>Friends and foes A comparative genomics study of 23 Aspergillus species from section Flavi.</title>
        <authorList>
            <consortium name="DOE Joint Genome Institute"/>
            <person name="Kjaerbolling I."/>
            <person name="Vesth T."/>
            <person name="Frisvad J.C."/>
            <person name="Nybo J.L."/>
            <person name="Theobald S."/>
            <person name="Kildgaard S."/>
            <person name="Isbrandt T."/>
            <person name="Kuo A."/>
            <person name="Sato A."/>
            <person name="Lyhne E.K."/>
            <person name="Kogle M.E."/>
            <person name="Wiebenga A."/>
            <person name="Kun R.S."/>
            <person name="Lubbers R.J."/>
            <person name="Makela M.R."/>
            <person name="Barry K."/>
            <person name="Chovatia M."/>
            <person name="Clum A."/>
            <person name="Daum C."/>
            <person name="Haridas S."/>
            <person name="He G."/>
            <person name="LaButti K."/>
            <person name="Lipzen A."/>
            <person name="Mondo S."/>
            <person name="Riley R."/>
            <person name="Salamov A."/>
            <person name="Simmons B.A."/>
            <person name="Magnuson J.K."/>
            <person name="Henrissat B."/>
            <person name="Mortensen U.H."/>
            <person name="Larsen T.O."/>
            <person name="Devries R.P."/>
            <person name="Grigoriev I.V."/>
            <person name="Machida M."/>
            <person name="Baker S.E."/>
            <person name="Andersen M.R."/>
        </authorList>
    </citation>
    <scope>NUCLEOTIDE SEQUENCE [LARGE SCALE GENOMIC DNA]</scope>
    <source>
        <strain evidence="9 10">CBS 117626</strain>
    </source>
</reference>
<keyword evidence="6" id="KW-0804">Transcription</keyword>
<dbReference type="InterPro" id="IPR051711">
    <property type="entry name" value="Stress_Response_Reg"/>
</dbReference>
<dbReference type="GO" id="GO:0045944">
    <property type="term" value="P:positive regulation of transcription by RNA polymerase II"/>
    <property type="evidence" value="ECO:0007669"/>
    <property type="project" value="TreeGrafter"/>
</dbReference>
<dbReference type="GO" id="GO:0005634">
    <property type="term" value="C:nucleus"/>
    <property type="evidence" value="ECO:0007669"/>
    <property type="project" value="UniProtKB-SubCell"/>
</dbReference>
<evidence type="ECO:0000313" key="9">
    <source>
        <dbReference type="EMBL" id="KAE8168658.1"/>
    </source>
</evidence>
<dbReference type="PANTHER" id="PTHR47540">
    <property type="entry name" value="THIAMINE REPRESSIBLE GENES REGULATORY PROTEIN THI5"/>
    <property type="match status" value="1"/>
</dbReference>
<evidence type="ECO:0000313" key="10">
    <source>
        <dbReference type="Proteomes" id="UP000326950"/>
    </source>
</evidence>
<dbReference type="SUPFAM" id="SSF57701">
    <property type="entry name" value="Zn2/Cys6 DNA-binding domain"/>
    <property type="match status" value="1"/>
</dbReference>
<keyword evidence="4" id="KW-0805">Transcription regulation</keyword>
<dbReference type="CDD" id="cd12148">
    <property type="entry name" value="fungal_TF_MHR"/>
    <property type="match status" value="1"/>
</dbReference>
<accession>A0A5N6VCA2</accession>
<feature type="domain" description="Zn(2)-C6 fungal-type" evidence="8">
    <location>
        <begin position="23"/>
        <end position="52"/>
    </location>
</feature>
<evidence type="ECO:0000256" key="3">
    <source>
        <dbReference type="ARBA" id="ARBA00022833"/>
    </source>
</evidence>
<keyword evidence="2" id="KW-0479">Metal-binding</keyword>
<dbReference type="SMART" id="SM00906">
    <property type="entry name" value="Fungal_trans"/>
    <property type="match status" value="1"/>
</dbReference>
<dbReference type="GO" id="GO:0006351">
    <property type="term" value="P:DNA-templated transcription"/>
    <property type="evidence" value="ECO:0007669"/>
    <property type="project" value="InterPro"/>
</dbReference>
<dbReference type="CDD" id="cd00067">
    <property type="entry name" value="GAL4"/>
    <property type="match status" value="1"/>
</dbReference>